<accession>A0ABR8PL61</accession>
<gene>
    <name evidence="1" type="ORF">H9659_11240</name>
</gene>
<reference evidence="1 2" key="1">
    <citation type="submission" date="2020-08" db="EMBL/GenBank/DDBJ databases">
        <title>A Genomic Blueprint of the Chicken Gut Microbiome.</title>
        <authorList>
            <person name="Gilroy R."/>
            <person name="Ravi A."/>
            <person name="Getino M."/>
            <person name="Pursley I."/>
            <person name="Horton D.L."/>
            <person name="Alikhan N.-F."/>
            <person name="Baker D."/>
            <person name="Gharbi K."/>
            <person name="Hall N."/>
            <person name="Watson M."/>
            <person name="Adriaenssens E.M."/>
            <person name="Foster-Nyarko E."/>
            <person name="Jarju S."/>
            <person name="Secka A."/>
            <person name="Antonio M."/>
            <person name="Oren A."/>
            <person name="Chaudhuri R."/>
            <person name="La Ragione R.M."/>
            <person name="Hildebrand F."/>
            <person name="Pallen M.J."/>
        </authorList>
    </citation>
    <scope>NUCLEOTIDE SEQUENCE [LARGE SCALE GENOMIC DNA]</scope>
    <source>
        <strain evidence="1 2">Sa3CUA8</strain>
    </source>
</reference>
<comment type="caution">
    <text evidence="1">The sequence shown here is derived from an EMBL/GenBank/DDBJ whole genome shotgun (WGS) entry which is preliminary data.</text>
</comment>
<organism evidence="1 2">
    <name type="scientific">Sporosarcina gallistercoris</name>
    <dbReference type="NCBI Taxonomy" id="2762245"/>
    <lineage>
        <taxon>Bacteria</taxon>
        <taxon>Bacillati</taxon>
        <taxon>Bacillota</taxon>
        <taxon>Bacilli</taxon>
        <taxon>Bacillales</taxon>
        <taxon>Caryophanaceae</taxon>
        <taxon>Sporosarcina</taxon>
    </lineage>
</organism>
<evidence type="ECO:0000313" key="2">
    <source>
        <dbReference type="Proteomes" id="UP000659496"/>
    </source>
</evidence>
<dbReference type="RefSeq" id="WP_191690511.1">
    <property type="nucleotide sequence ID" value="NZ_JACSQY010000008.1"/>
</dbReference>
<proteinExistence type="predicted"/>
<dbReference type="Proteomes" id="UP000659496">
    <property type="component" value="Unassembled WGS sequence"/>
</dbReference>
<evidence type="ECO:0000313" key="1">
    <source>
        <dbReference type="EMBL" id="MBD7908907.1"/>
    </source>
</evidence>
<protein>
    <submittedName>
        <fullName evidence="1">Uncharacterized protein</fullName>
    </submittedName>
</protein>
<keyword evidence="2" id="KW-1185">Reference proteome</keyword>
<dbReference type="EMBL" id="JACSQY010000008">
    <property type="protein sequence ID" value="MBD7908907.1"/>
    <property type="molecule type" value="Genomic_DNA"/>
</dbReference>
<sequence length="108" mass="12343">MWYMEKSDIHCLVCNHQFRQSDVEVIEEWELPICDPCIEDMCSFKVKYDGDIDLLEFLTQEIKGVKCPGCLGSAIELDGITYGNPVLGHGRCIECKKGWSLEIHISFV</sequence>
<name>A0ABR8PL61_9BACL</name>